<dbReference type="InterPro" id="IPR012340">
    <property type="entry name" value="NA-bd_OB-fold"/>
</dbReference>
<evidence type="ECO:0000313" key="7">
    <source>
        <dbReference type="Proteomes" id="UP001497744"/>
    </source>
</evidence>
<keyword evidence="7" id="KW-1185">Reference proteome</keyword>
<dbReference type="EMBL" id="BPLF01000001">
    <property type="protein sequence ID" value="GIX60689.1"/>
    <property type="molecule type" value="Genomic_DNA"/>
</dbReference>
<evidence type="ECO:0000256" key="2">
    <source>
        <dbReference type="ARBA" id="ARBA00009307"/>
    </source>
</evidence>
<dbReference type="AlphaFoldDB" id="A0AAV4LP70"/>
<dbReference type="Gene3D" id="3.30.1490.120">
    <property type="entry name" value="RNA polymerase Rpb7-like, N-terminal domain"/>
    <property type="match status" value="1"/>
</dbReference>
<evidence type="ECO:0000256" key="3">
    <source>
        <dbReference type="ARBA" id="ARBA00022478"/>
    </source>
</evidence>
<dbReference type="InterPro" id="IPR045113">
    <property type="entry name" value="Rpb7-like"/>
</dbReference>
<dbReference type="RefSeq" id="XP_067712760.1">
    <property type="nucleotide sequence ID" value="XM_067856659.1"/>
</dbReference>
<evidence type="ECO:0000256" key="4">
    <source>
        <dbReference type="ARBA" id="ARBA00023163"/>
    </source>
</evidence>
<dbReference type="GeneID" id="94192172"/>
<dbReference type="GO" id="GO:0005666">
    <property type="term" value="C:RNA polymerase III complex"/>
    <property type="evidence" value="ECO:0007669"/>
    <property type="project" value="TreeGrafter"/>
</dbReference>
<evidence type="ECO:0000259" key="5">
    <source>
        <dbReference type="Pfam" id="PF08292"/>
    </source>
</evidence>
<evidence type="ECO:0000313" key="6">
    <source>
        <dbReference type="EMBL" id="GIX60689.1"/>
    </source>
</evidence>
<dbReference type="PANTHER" id="PTHR12709">
    <property type="entry name" value="DNA-DIRECTED RNA POLYMERASE II, III"/>
    <property type="match status" value="1"/>
</dbReference>
<comment type="similarity">
    <text evidence="2">Belongs to the eukaryotic RPB7/RPC8 RNA polymerase subunit family.</text>
</comment>
<gene>
    <name evidence="6" type="ORF">BcabD6B2_01240</name>
</gene>
<dbReference type="Gene3D" id="2.40.50.140">
    <property type="entry name" value="Nucleic acid-binding proteins"/>
    <property type="match status" value="1"/>
</dbReference>
<proteinExistence type="inferred from homology"/>
<sequence length="192" mass="21221">MFKSFLVEDLITLEVAEYLDDARKSLTQKVEDKYVDRAGGGAFVADSSQILAGVGLVVLVQDFAFHCEPRILPNDASALFTLRLKLLVFAPERDEQLRGTVVGSDASGISVSLGFFSDIKIIPLFMPKNAAFDRDAKAWYTVQGDARRYYKNSAAIQFKVVEVTYNEVNGKGSGGCVEWQQTHRVTPPCRSC</sequence>
<reference evidence="6 7" key="1">
    <citation type="submission" date="2021-06" db="EMBL/GenBank/DDBJ databases">
        <title>Genome sequence of Babesia caballi.</title>
        <authorList>
            <person name="Yamagishi J."/>
            <person name="Kidaka T."/>
            <person name="Ochi A."/>
        </authorList>
    </citation>
    <scope>NUCLEOTIDE SEQUENCE [LARGE SCALE GENOMIC DNA]</scope>
    <source>
        <strain evidence="6">USDA-D6B2</strain>
    </source>
</reference>
<comment type="subcellular location">
    <subcellularLocation>
        <location evidence="1">Nucleus</location>
    </subcellularLocation>
</comment>
<evidence type="ECO:0000256" key="1">
    <source>
        <dbReference type="ARBA" id="ARBA00004123"/>
    </source>
</evidence>
<dbReference type="Pfam" id="PF08292">
    <property type="entry name" value="RNA_pol_Rbc25"/>
    <property type="match status" value="1"/>
</dbReference>
<keyword evidence="3 6" id="KW-0240">DNA-directed RNA polymerase</keyword>
<dbReference type="SUPFAM" id="SSF88798">
    <property type="entry name" value="N-terminal, heterodimerisation domain of RBP7 (RpoE)"/>
    <property type="match status" value="1"/>
</dbReference>
<dbReference type="GO" id="GO:0006384">
    <property type="term" value="P:transcription initiation at RNA polymerase III promoter"/>
    <property type="evidence" value="ECO:0007669"/>
    <property type="project" value="TreeGrafter"/>
</dbReference>
<name>A0AAV4LP70_BABCB</name>
<accession>A0AAV4LP70</accession>
<dbReference type="PANTHER" id="PTHR12709:SF1">
    <property type="entry name" value="DNA-DIRECTED RNA POLYMERASE III SUBUNIT RPC8"/>
    <property type="match status" value="1"/>
</dbReference>
<dbReference type="InterPro" id="IPR013238">
    <property type="entry name" value="RNA_pol_III_Rbc25"/>
</dbReference>
<dbReference type="SUPFAM" id="SSF50249">
    <property type="entry name" value="Nucleic acid-binding proteins"/>
    <property type="match status" value="1"/>
</dbReference>
<feature type="domain" description="RNA polymerase III subunit Rpc25" evidence="5">
    <location>
        <begin position="95"/>
        <end position="171"/>
    </location>
</feature>
<dbReference type="InterPro" id="IPR036898">
    <property type="entry name" value="RNA_pol_Rpb7-like_N_sf"/>
</dbReference>
<organism evidence="6 7">
    <name type="scientific">Babesia caballi</name>
    <dbReference type="NCBI Taxonomy" id="5871"/>
    <lineage>
        <taxon>Eukaryota</taxon>
        <taxon>Sar</taxon>
        <taxon>Alveolata</taxon>
        <taxon>Apicomplexa</taxon>
        <taxon>Aconoidasida</taxon>
        <taxon>Piroplasmida</taxon>
        <taxon>Babesiidae</taxon>
        <taxon>Babesia</taxon>
    </lineage>
</organism>
<keyword evidence="4" id="KW-0804">Transcription</keyword>
<comment type="caution">
    <text evidence="6">The sequence shown here is derived from an EMBL/GenBank/DDBJ whole genome shotgun (WGS) entry which is preliminary data.</text>
</comment>
<protein>
    <submittedName>
        <fullName evidence="6">DNA-DIRECTED RNA POLYMERASE II, III, putative</fullName>
    </submittedName>
</protein>
<dbReference type="Proteomes" id="UP001497744">
    <property type="component" value="Unassembled WGS sequence"/>
</dbReference>